<feature type="compositionally biased region" description="Pro residues" evidence="1">
    <location>
        <begin position="274"/>
        <end position="291"/>
    </location>
</feature>
<accession>A0A4R0RL11</accession>
<dbReference type="SUPFAM" id="SSF56219">
    <property type="entry name" value="DNase I-like"/>
    <property type="match status" value="1"/>
</dbReference>
<evidence type="ECO:0000256" key="1">
    <source>
        <dbReference type="SAM" id="MobiDB-lite"/>
    </source>
</evidence>
<feature type="compositionally biased region" description="Polar residues" evidence="1">
    <location>
        <begin position="196"/>
        <end position="211"/>
    </location>
</feature>
<evidence type="ECO:0000313" key="4">
    <source>
        <dbReference type="Proteomes" id="UP000292702"/>
    </source>
</evidence>
<dbReference type="Proteomes" id="UP000292702">
    <property type="component" value="Unassembled WGS sequence"/>
</dbReference>
<feature type="domain" description="Inositol polyphosphate-related phosphatase" evidence="2">
    <location>
        <begin position="781"/>
        <end position="1126"/>
    </location>
</feature>
<dbReference type="Gene3D" id="3.60.10.10">
    <property type="entry name" value="Endonuclease/exonuclease/phosphatase"/>
    <property type="match status" value="1"/>
</dbReference>
<dbReference type="GO" id="GO:0046856">
    <property type="term" value="P:phosphatidylinositol dephosphorylation"/>
    <property type="evidence" value="ECO:0007669"/>
    <property type="project" value="InterPro"/>
</dbReference>
<sequence>MSADQDGIESAPPPAVSNLRSRFEQLAVQNNQSPPHKSPVIRHSLLPPSPRPRTTSLSDTDNPSRSPSLRPASSISDLQATLKLAPSRPTDAPSAPSSPLLRPTIPSISHSTSDAVKLARKPPPPPPPLHSKPHAISVAARSDVAPTHSRTVPPLPSNGSTHLLASPSPSPFADDSTTPRSLRAPPSPPASRTSSGTYSRNNGSPRASDSGSLRERRVPPPPPRLSHILDTQIASSPDILHDHAPASESSSLLFDHSGRSSSESDSPAELSPIPSLPPRPAAKPPRPPVRTVPPSRSSTLSTTSSNSSFTPPPLPARKATPLDERAFRPPLPAQPSPFGDETPSPTHSPSPATPPSGGRKAFGAHLPPPTRTIALGDKLPPARRQQGSGSSSESEDEDTKARIDLLPDSSRSSRRPPILKCHNYDAKGIHVPAHAGVVAVAGHIIAVGHHHHLRIYDLSLQDRPIYDIDARSIAGEGKSKDNKVTCLEFRPAVASHDRARYLWVGTKDGHLFEVDVQEGSVTGVKFSAHTSAVTHIFRHAQSMATIDDNGKILVYYNEPGSATDISLAYSVPRILRISDKHDFARIFNGQLWTSTRETVPGLGGRPARGCAAVRIHDIFAPTFLSKSVAPCEAVGSVLSGAVLPTHPNKVFLGHEGGHVTIWGVGPDDGVVLCEEAVKVSASDVLCLEGVNDRLWAGGRQGVIAAYDLAPRPWVMTNCWMAHQKLPLVSVVVDPWSIEKLERLCVYSVGRDEKIAFWDGLLGVDWIDQAVAKREAEFSSFRNLNVLIVSWNLDSTKPDQLTGTPETIGFLEDSLRSVDSPDIIVFGLQELIDLESRKMAAKTVLLGTKTKTADGGISQKVTTAYKKWFDRLVHAVRLAMPATAPYTVIHSENLVGLFSVILVKNTERNSLKNIAITTIKRGMGGRYGNKGGIISRFVIDDSSLCFINCHLAAGQTHVRQRNADIAAILEDRSVFPASEIVEDPVAFVNGGDGSMVLDHEIVFLNGDMNYRIDLRRDAIVHDVQAGNLAHLHAQDQLLKEMSTNRGFRLRSFLEGPLNFAPTYKYDRRTSTYDTSEKARAPAWCDRILWRSNDATRVEQLHYRRYEANVSDHRPISAGFRMTVKSVHHEVRAGVKTEVMGEWLVHQKRLLVDAGRFYQEQMII</sequence>
<feature type="compositionally biased region" description="Low complexity" evidence="1">
    <location>
        <begin position="52"/>
        <end position="76"/>
    </location>
</feature>
<dbReference type="PANTHER" id="PTHR11200">
    <property type="entry name" value="INOSITOL 5-PHOSPHATASE"/>
    <property type="match status" value="1"/>
</dbReference>
<dbReference type="STRING" id="92696.A0A4R0RL11"/>
<dbReference type="InterPro" id="IPR000300">
    <property type="entry name" value="IPPc"/>
</dbReference>
<comment type="caution">
    <text evidence="3">The sequence shown here is derived from an EMBL/GenBank/DDBJ whole genome shotgun (WGS) entry which is preliminary data.</text>
</comment>
<dbReference type="PANTHER" id="PTHR11200:SF240">
    <property type="entry name" value="INOSITOL POLYPHOSPHATE 5-PHOSPHATASE C9G1.10C-RELATED"/>
    <property type="match status" value="1"/>
</dbReference>
<name>A0A4R0RL11_9APHY</name>
<gene>
    <name evidence="3" type="ORF">EIP91_008497</name>
</gene>
<evidence type="ECO:0000259" key="2">
    <source>
        <dbReference type="SMART" id="SM00128"/>
    </source>
</evidence>
<feature type="compositionally biased region" description="Pro residues" evidence="1">
    <location>
        <begin position="121"/>
        <end position="130"/>
    </location>
</feature>
<feature type="compositionally biased region" description="Low complexity" evidence="1">
    <location>
        <begin position="406"/>
        <end position="418"/>
    </location>
</feature>
<dbReference type="GO" id="GO:0004439">
    <property type="term" value="F:phosphatidylinositol-4,5-bisphosphate 5-phosphatase activity"/>
    <property type="evidence" value="ECO:0007669"/>
    <property type="project" value="TreeGrafter"/>
</dbReference>
<dbReference type="Gene3D" id="2.130.10.10">
    <property type="entry name" value="YVTN repeat-like/Quinoprotein amine dehydrogenase"/>
    <property type="match status" value="1"/>
</dbReference>
<protein>
    <recommendedName>
        <fullName evidence="2">Inositol polyphosphate-related phosphatase domain-containing protein</fullName>
    </recommendedName>
</protein>
<dbReference type="Pfam" id="PF22669">
    <property type="entry name" value="Exo_endo_phos2"/>
    <property type="match status" value="1"/>
</dbReference>
<feature type="compositionally biased region" description="Low complexity" evidence="1">
    <location>
        <begin position="86"/>
        <end position="104"/>
    </location>
</feature>
<dbReference type="SMART" id="SM00128">
    <property type="entry name" value="IPPc"/>
    <property type="match status" value="1"/>
</dbReference>
<dbReference type="InterPro" id="IPR036691">
    <property type="entry name" value="Endo/exonu/phosph_ase_sf"/>
</dbReference>
<feature type="compositionally biased region" description="Low complexity" evidence="1">
    <location>
        <begin position="165"/>
        <end position="195"/>
    </location>
</feature>
<feature type="region of interest" description="Disordered" evidence="1">
    <location>
        <begin position="25"/>
        <end position="418"/>
    </location>
</feature>
<dbReference type="AlphaFoldDB" id="A0A4R0RL11"/>
<proteinExistence type="predicted"/>
<dbReference type="InterPro" id="IPR046985">
    <property type="entry name" value="IP5"/>
</dbReference>
<dbReference type="SUPFAM" id="SSF50978">
    <property type="entry name" value="WD40 repeat-like"/>
    <property type="match status" value="1"/>
</dbReference>
<evidence type="ECO:0000313" key="3">
    <source>
        <dbReference type="EMBL" id="TCD69201.1"/>
    </source>
</evidence>
<reference evidence="3 4" key="1">
    <citation type="submission" date="2018-11" db="EMBL/GenBank/DDBJ databases">
        <title>Genome assembly of Steccherinum ochraceum LE-BIN_3174, the white-rot fungus of the Steccherinaceae family (The Residual Polyporoid clade, Polyporales, Basidiomycota).</title>
        <authorList>
            <person name="Fedorova T.V."/>
            <person name="Glazunova O.A."/>
            <person name="Landesman E.O."/>
            <person name="Moiseenko K.V."/>
            <person name="Psurtseva N.V."/>
            <person name="Savinova O.S."/>
            <person name="Shakhova N.V."/>
            <person name="Tyazhelova T.V."/>
            <person name="Vasina D.V."/>
        </authorList>
    </citation>
    <scope>NUCLEOTIDE SEQUENCE [LARGE SCALE GENOMIC DNA]</scope>
    <source>
        <strain evidence="3 4">LE-BIN_3174</strain>
    </source>
</reference>
<dbReference type="InterPro" id="IPR036322">
    <property type="entry name" value="WD40_repeat_dom_sf"/>
</dbReference>
<feature type="compositionally biased region" description="Low complexity" evidence="1">
    <location>
        <begin position="259"/>
        <end position="273"/>
    </location>
</feature>
<keyword evidence="4" id="KW-1185">Reference proteome</keyword>
<dbReference type="OrthoDB" id="2248459at2759"/>
<feature type="compositionally biased region" description="Low complexity" evidence="1">
    <location>
        <begin position="292"/>
        <end position="309"/>
    </location>
</feature>
<dbReference type="EMBL" id="RWJN01000047">
    <property type="protein sequence ID" value="TCD69201.1"/>
    <property type="molecule type" value="Genomic_DNA"/>
</dbReference>
<dbReference type="InterPro" id="IPR015943">
    <property type="entry name" value="WD40/YVTN_repeat-like_dom_sf"/>
</dbReference>
<organism evidence="3 4">
    <name type="scientific">Steccherinum ochraceum</name>
    <dbReference type="NCBI Taxonomy" id="92696"/>
    <lineage>
        <taxon>Eukaryota</taxon>
        <taxon>Fungi</taxon>
        <taxon>Dikarya</taxon>
        <taxon>Basidiomycota</taxon>
        <taxon>Agaricomycotina</taxon>
        <taxon>Agaricomycetes</taxon>
        <taxon>Polyporales</taxon>
        <taxon>Steccherinaceae</taxon>
        <taxon>Steccherinum</taxon>
    </lineage>
</organism>